<keyword evidence="3" id="KW-0547">Nucleotide-binding</keyword>
<dbReference type="CDD" id="cd18793">
    <property type="entry name" value="SF2_C_SNF"/>
    <property type="match status" value="1"/>
</dbReference>
<evidence type="ECO:0000256" key="9">
    <source>
        <dbReference type="PROSITE-ProRule" id="PRU00175"/>
    </source>
</evidence>
<feature type="region of interest" description="Disordered" evidence="10">
    <location>
        <begin position="1"/>
        <end position="127"/>
    </location>
</feature>
<dbReference type="GO" id="GO:0008094">
    <property type="term" value="F:ATP-dependent activity, acting on DNA"/>
    <property type="evidence" value="ECO:0007669"/>
    <property type="project" value="TreeGrafter"/>
</dbReference>
<dbReference type="PANTHER" id="PTHR45626">
    <property type="entry name" value="TRANSCRIPTION TERMINATION FACTOR 2-RELATED"/>
    <property type="match status" value="1"/>
</dbReference>
<dbReference type="InterPro" id="IPR001841">
    <property type="entry name" value="Znf_RING"/>
</dbReference>
<proteinExistence type="inferred from homology"/>
<dbReference type="Gene3D" id="3.30.40.10">
    <property type="entry name" value="Zinc/RING finger domain, C3HC4 (zinc finger)"/>
    <property type="match status" value="1"/>
</dbReference>
<dbReference type="InterPro" id="IPR014001">
    <property type="entry name" value="Helicase_ATP-bd"/>
</dbReference>
<feature type="compositionally biased region" description="Polar residues" evidence="10">
    <location>
        <begin position="28"/>
        <end position="51"/>
    </location>
</feature>
<dbReference type="PROSITE" id="PS50089">
    <property type="entry name" value="ZF_RING_2"/>
    <property type="match status" value="1"/>
</dbReference>
<feature type="compositionally biased region" description="Low complexity" evidence="10">
    <location>
        <begin position="232"/>
        <end position="241"/>
    </location>
</feature>
<dbReference type="InterPro" id="IPR049730">
    <property type="entry name" value="SNF2/RAD54-like_C"/>
</dbReference>
<reference evidence="14 15" key="1">
    <citation type="journal article" date="2024" name="Nat. Commun.">
        <title>Phylogenomics reveals the evolutionary origins of lichenization in chlorophyte algae.</title>
        <authorList>
            <person name="Puginier C."/>
            <person name="Libourel C."/>
            <person name="Otte J."/>
            <person name="Skaloud P."/>
            <person name="Haon M."/>
            <person name="Grisel S."/>
            <person name="Petersen M."/>
            <person name="Berrin J.G."/>
            <person name="Delaux P.M."/>
            <person name="Dal Grande F."/>
            <person name="Keller J."/>
        </authorList>
    </citation>
    <scope>NUCLEOTIDE SEQUENCE [LARGE SCALE GENOMIC DNA]</scope>
    <source>
        <strain evidence="14 15">SAG 2145</strain>
    </source>
</reference>
<dbReference type="PROSITE" id="PS00518">
    <property type="entry name" value="ZF_RING_1"/>
    <property type="match status" value="1"/>
</dbReference>
<dbReference type="GO" id="GO:0016787">
    <property type="term" value="F:hydrolase activity"/>
    <property type="evidence" value="ECO:0007669"/>
    <property type="project" value="UniProtKB-KW"/>
</dbReference>
<feature type="compositionally biased region" description="Low complexity" evidence="10">
    <location>
        <begin position="397"/>
        <end position="409"/>
    </location>
</feature>
<dbReference type="PROSITE" id="PS51194">
    <property type="entry name" value="HELICASE_CTER"/>
    <property type="match status" value="1"/>
</dbReference>
<keyword evidence="4 9" id="KW-0863">Zinc-finger</keyword>
<evidence type="ECO:0000256" key="8">
    <source>
        <dbReference type="ARBA" id="ARBA00022840"/>
    </source>
</evidence>
<dbReference type="InterPro" id="IPR027417">
    <property type="entry name" value="P-loop_NTPase"/>
</dbReference>
<evidence type="ECO:0000313" key="14">
    <source>
        <dbReference type="EMBL" id="KAK9822144.1"/>
    </source>
</evidence>
<dbReference type="SMART" id="SM00184">
    <property type="entry name" value="RING"/>
    <property type="match status" value="1"/>
</dbReference>
<dbReference type="Pfam" id="PF00176">
    <property type="entry name" value="SNF2-rel_dom"/>
    <property type="match status" value="1"/>
</dbReference>
<evidence type="ECO:0000256" key="3">
    <source>
        <dbReference type="ARBA" id="ARBA00022741"/>
    </source>
</evidence>
<keyword evidence="8" id="KW-0067">ATP-binding</keyword>
<evidence type="ECO:0000256" key="7">
    <source>
        <dbReference type="ARBA" id="ARBA00022833"/>
    </source>
</evidence>
<organism evidence="14 15">
    <name type="scientific">Apatococcus lobatus</name>
    <dbReference type="NCBI Taxonomy" id="904363"/>
    <lineage>
        <taxon>Eukaryota</taxon>
        <taxon>Viridiplantae</taxon>
        <taxon>Chlorophyta</taxon>
        <taxon>core chlorophytes</taxon>
        <taxon>Trebouxiophyceae</taxon>
        <taxon>Chlorellales</taxon>
        <taxon>Chlorellaceae</taxon>
        <taxon>Apatococcus</taxon>
    </lineage>
</organism>
<comment type="caution">
    <text evidence="14">The sequence shown here is derived from an EMBL/GenBank/DDBJ whole genome shotgun (WGS) entry which is preliminary data.</text>
</comment>
<dbReference type="Gene3D" id="3.40.50.300">
    <property type="entry name" value="P-loop containing nucleotide triphosphate hydrolases"/>
    <property type="match status" value="1"/>
</dbReference>
<evidence type="ECO:0000256" key="5">
    <source>
        <dbReference type="ARBA" id="ARBA00022801"/>
    </source>
</evidence>
<feature type="region of interest" description="Disordered" evidence="10">
    <location>
        <begin position="372"/>
        <end position="413"/>
    </location>
</feature>
<dbReference type="InterPro" id="IPR000330">
    <property type="entry name" value="SNF2_N"/>
</dbReference>
<name>A0AAW1QKY1_9CHLO</name>
<dbReference type="SMART" id="SM00490">
    <property type="entry name" value="HELICc"/>
    <property type="match status" value="1"/>
</dbReference>
<dbReference type="Proteomes" id="UP001438707">
    <property type="component" value="Unassembled WGS sequence"/>
</dbReference>
<sequence length="950" mass="100224">MDPAQQGGRRVPASFLLSAGTKRHRPETASTDQATKGGSDGTLQPIRTSAAASPRGLAAPVLAKAEVVKSTAEGPEGQGNAPSDSTAPDGKPPGRRKLPGSFAPQPSRTPAATGNSTATRPPALVSPEDTQAALKAAVEGLAMSGGLEERQATPGMLLVPLLRHQRMALAWMSRRETGASAPRGGILADDQGLGKTVSTISLMVSEAPPEEWGTPHYVSQCNAAAAAPSASASSGAQAGASTPPDAQASTSEDGQPAADADASLQAESSLQGEHDAPVAPGGLKDARPSRKRARLKGREHTSRKPLGPHGGTLIIAPTAVLNQWDQELAAKASPAAGIVTHVYHGKGRGLAAAALARFGCVVTTYTTLAMEAPDRPQHGSGPLDYCSSSSNEDDDVSATTPAGGKSSAGSKKKQAGPLFQVRWWRVVLDEAQSIKNPRTLAAHAAWSLKAERRWCLSGTPIQNSIDDLYPYMRFLRYEPYARQSSFKSLIKEPLLQQPELGTERLRAVLKGILLRRTKQTKIDGEPVVKLPPREVSLVKQHFNEQEQTLYNELAAQSKAKFKELDAEGSGGAYVQALYMMLRLRQACNHPWLLKPLDTKSPVKPSAAQLAAARKLDPEVRAGLLTLVGGIEGGSEMGQCTMCEDIPEDPVVSACGHPYCRQCISAQVGSAKGDQETPMECPACNATISAMQVFSPAALRQAETGSASATTSSLAAKGAAKHQATWQSSSKIDQLLAVLQAVRQKTAELAEKDKQSTGILSGKSKSNARLAALLGGSRAALAAAANIGGQSSVAGDKVIVFSQWTGMLDLVEIALKKEKYQYRRLDGTMSVAARDTSITDFKTLRGVDVLLVSLKAAALGLNLTAANHVVLMDPWFNPTIEDQAIDRAHRIGQSKAVHVTRITIAGTIEDWVLQIQEKKRHTADAAFGGDAGRAGANRVTMDDLRFLFSAA</sequence>
<keyword evidence="7" id="KW-0862">Zinc</keyword>
<feature type="domain" description="Helicase C-terminal" evidence="13">
    <location>
        <begin position="778"/>
        <end position="944"/>
    </location>
</feature>
<keyword evidence="6" id="KW-0347">Helicase</keyword>
<feature type="compositionally biased region" description="Polar residues" evidence="10">
    <location>
        <begin position="104"/>
        <end position="119"/>
    </location>
</feature>
<dbReference type="InterPro" id="IPR001650">
    <property type="entry name" value="Helicase_C-like"/>
</dbReference>
<accession>A0AAW1QKY1</accession>
<evidence type="ECO:0000259" key="12">
    <source>
        <dbReference type="PROSITE" id="PS51192"/>
    </source>
</evidence>
<dbReference type="SUPFAM" id="SSF57850">
    <property type="entry name" value="RING/U-box"/>
    <property type="match status" value="1"/>
</dbReference>
<dbReference type="GO" id="GO:0005524">
    <property type="term" value="F:ATP binding"/>
    <property type="evidence" value="ECO:0007669"/>
    <property type="project" value="UniProtKB-KW"/>
</dbReference>
<dbReference type="SUPFAM" id="SSF52540">
    <property type="entry name" value="P-loop containing nucleoside triphosphate hydrolases"/>
    <property type="match status" value="2"/>
</dbReference>
<dbReference type="EMBL" id="JALJOS010000034">
    <property type="protein sequence ID" value="KAK9822144.1"/>
    <property type="molecule type" value="Genomic_DNA"/>
</dbReference>
<dbReference type="GO" id="GO:0006281">
    <property type="term" value="P:DNA repair"/>
    <property type="evidence" value="ECO:0007669"/>
    <property type="project" value="TreeGrafter"/>
</dbReference>
<dbReference type="AlphaFoldDB" id="A0AAW1QKY1"/>
<dbReference type="Pfam" id="PF00097">
    <property type="entry name" value="zf-C3HC4"/>
    <property type="match status" value="1"/>
</dbReference>
<feature type="region of interest" description="Disordered" evidence="10">
    <location>
        <begin position="232"/>
        <end position="311"/>
    </location>
</feature>
<evidence type="ECO:0000256" key="6">
    <source>
        <dbReference type="ARBA" id="ARBA00022806"/>
    </source>
</evidence>
<dbReference type="InterPro" id="IPR017907">
    <property type="entry name" value="Znf_RING_CS"/>
</dbReference>
<dbReference type="InterPro" id="IPR018957">
    <property type="entry name" value="Znf_C3HC4_RING-type"/>
</dbReference>
<dbReference type="Gene3D" id="3.40.50.10810">
    <property type="entry name" value="Tandem AAA-ATPase domain"/>
    <property type="match status" value="3"/>
</dbReference>
<keyword evidence="5" id="KW-0378">Hydrolase</keyword>
<dbReference type="InterPro" id="IPR038718">
    <property type="entry name" value="SNF2-like_sf"/>
</dbReference>
<keyword evidence="15" id="KW-1185">Reference proteome</keyword>
<dbReference type="InterPro" id="IPR013083">
    <property type="entry name" value="Znf_RING/FYVE/PHD"/>
</dbReference>
<gene>
    <name evidence="14" type="ORF">WJX74_010771</name>
</gene>
<dbReference type="Pfam" id="PF00271">
    <property type="entry name" value="Helicase_C"/>
    <property type="match status" value="1"/>
</dbReference>
<feature type="domain" description="Helicase ATP-binding" evidence="12">
    <location>
        <begin position="309"/>
        <end position="478"/>
    </location>
</feature>
<evidence type="ECO:0000256" key="1">
    <source>
        <dbReference type="ARBA" id="ARBA00008438"/>
    </source>
</evidence>
<evidence type="ECO:0000259" key="13">
    <source>
        <dbReference type="PROSITE" id="PS51194"/>
    </source>
</evidence>
<dbReference type="PANTHER" id="PTHR45626:SF16">
    <property type="entry name" value="ATP-DEPENDENT HELICASE ULS1"/>
    <property type="match status" value="1"/>
</dbReference>
<protein>
    <submittedName>
        <fullName evidence="14">Uncharacterized protein</fullName>
    </submittedName>
</protein>
<dbReference type="CDD" id="cd18008">
    <property type="entry name" value="DEXDc_SHPRH-like"/>
    <property type="match status" value="1"/>
</dbReference>
<dbReference type="GO" id="GO:0004386">
    <property type="term" value="F:helicase activity"/>
    <property type="evidence" value="ECO:0007669"/>
    <property type="project" value="UniProtKB-KW"/>
</dbReference>
<dbReference type="InterPro" id="IPR050628">
    <property type="entry name" value="SNF2_RAD54_helicase_TF"/>
</dbReference>
<keyword evidence="2" id="KW-0479">Metal-binding</keyword>
<dbReference type="GO" id="GO:0008270">
    <property type="term" value="F:zinc ion binding"/>
    <property type="evidence" value="ECO:0007669"/>
    <property type="project" value="UniProtKB-KW"/>
</dbReference>
<dbReference type="GO" id="GO:0005634">
    <property type="term" value="C:nucleus"/>
    <property type="evidence" value="ECO:0007669"/>
    <property type="project" value="TreeGrafter"/>
</dbReference>
<evidence type="ECO:0000256" key="4">
    <source>
        <dbReference type="ARBA" id="ARBA00022771"/>
    </source>
</evidence>
<evidence type="ECO:0000256" key="2">
    <source>
        <dbReference type="ARBA" id="ARBA00022723"/>
    </source>
</evidence>
<comment type="similarity">
    <text evidence="1">Belongs to the SNF2/RAD54 helicase family. RAD16 subfamily.</text>
</comment>
<feature type="domain" description="RING-type" evidence="11">
    <location>
        <begin position="639"/>
        <end position="684"/>
    </location>
</feature>
<evidence type="ECO:0000259" key="11">
    <source>
        <dbReference type="PROSITE" id="PS50089"/>
    </source>
</evidence>
<dbReference type="SMART" id="SM00487">
    <property type="entry name" value="DEXDc"/>
    <property type="match status" value="1"/>
</dbReference>
<dbReference type="PROSITE" id="PS51192">
    <property type="entry name" value="HELICASE_ATP_BIND_1"/>
    <property type="match status" value="1"/>
</dbReference>
<evidence type="ECO:0000313" key="15">
    <source>
        <dbReference type="Proteomes" id="UP001438707"/>
    </source>
</evidence>
<evidence type="ECO:0000256" key="10">
    <source>
        <dbReference type="SAM" id="MobiDB-lite"/>
    </source>
</evidence>